<evidence type="ECO:0008006" key="4">
    <source>
        <dbReference type="Google" id="ProtNLM"/>
    </source>
</evidence>
<dbReference type="EMBL" id="JQGC01000014">
    <property type="protein sequence ID" value="KFL30346.1"/>
    <property type="molecule type" value="Genomic_DNA"/>
</dbReference>
<sequence length="126" mass="13449">MLRYALALPIALAFFALPAAAQNVNPNGAWVDNYGTSFEFSLCGDGTDLCGVLKDIQGKSRTPDNLAYVNKQVVSAQQVASNEWKGTVVYDGAKAAATVKQVSPDTIKITGCRAGIFCQTLTFNRV</sequence>
<evidence type="ECO:0000313" key="3">
    <source>
        <dbReference type="Proteomes" id="UP000028981"/>
    </source>
</evidence>
<keyword evidence="3" id="KW-1185">Reference proteome</keyword>
<organism evidence="2 3">
    <name type="scientific">Devosia riboflavina</name>
    <dbReference type="NCBI Taxonomy" id="46914"/>
    <lineage>
        <taxon>Bacteria</taxon>
        <taxon>Pseudomonadati</taxon>
        <taxon>Pseudomonadota</taxon>
        <taxon>Alphaproteobacteria</taxon>
        <taxon>Hyphomicrobiales</taxon>
        <taxon>Devosiaceae</taxon>
        <taxon>Devosia</taxon>
    </lineage>
</organism>
<comment type="caution">
    <text evidence="2">The sequence shown here is derived from an EMBL/GenBank/DDBJ whole genome shotgun (WGS) entry which is preliminary data.</text>
</comment>
<dbReference type="Proteomes" id="UP000028981">
    <property type="component" value="Unassembled WGS sequence"/>
</dbReference>
<accession>A0A087M0E3</accession>
<proteinExistence type="predicted"/>
<dbReference type="AlphaFoldDB" id="A0A087M0E3"/>
<gene>
    <name evidence="2" type="ORF">JP75_15475</name>
</gene>
<dbReference type="RefSeq" id="WP_035084432.1">
    <property type="nucleotide sequence ID" value="NZ_JQGC01000014.1"/>
</dbReference>
<dbReference type="OrthoDB" id="7949529at2"/>
<reference evidence="2 3" key="1">
    <citation type="submission" date="2014-08" db="EMBL/GenBank/DDBJ databases">
        <authorList>
            <person name="Hassan Y.I."/>
            <person name="Lepp D."/>
            <person name="Zhou T."/>
        </authorList>
    </citation>
    <scope>NUCLEOTIDE SEQUENCE [LARGE SCALE GENOMIC DNA]</scope>
    <source>
        <strain evidence="2 3">IFO13584</strain>
    </source>
</reference>
<feature type="signal peptide" evidence="1">
    <location>
        <begin position="1"/>
        <end position="21"/>
    </location>
</feature>
<evidence type="ECO:0000313" key="2">
    <source>
        <dbReference type="EMBL" id="KFL30346.1"/>
    </source>
</evidence>
<feature type="chain" id="PRO_5001825900" description="DUF2147 domain-containing protein" evidence="1">
    <location>
        <begin position="22"/>
        <end position="126"/>
    </location>
</feature>
<name>A0A087M0E3_9HYPH</name>
<evidence type="ECO:0000256" key="1">
    <source>
        <dbReference type="SAM" id="SignalP"/>
    </source>
</evidence>
<protein>
    <recommendedName>
        <fullName evidence="4">DUF2147 domain-containing protein</fullName>
    </recommendedName>
</protein>
<keyword evidence="1" id="KW-0732">Signal</keyword>